<name>A0A6A7WA90_9BACT</name>
<evidence type="ECO:0000313" key="2">
    <source>
        <dbReference type="EMBL" id="MQP11266.1"/>
    </source>
</evidence>
<dbReference type="PROSITE" id="PS51257">
    <property type="entry name" value="PROKAR_LIPOPROTEIN"/>
    <property type="match status" value="1"/>
</dbReference>
<dbReference type="Proteomes" id="UP000384372">
    <property type="component" value="Unassembled WGS sequence"/>
</dbReference>
<keyword evidence="1" id="KW-0732">Signal</keyword>
<proteinExistence type="predicted"/>
<dbReference type="GO" id="GO:0003755">
    <property type="term" value="F:peptidyl-prolyl cis-trans isomerase activity"/>
    <property type="evidence" value="ECO:0007669"/>
    <property type="project" value="InterPro"/>
</dbReference>
<protein>
    <submittedName>
        <fullName evidence="2">DUF4827 domain-containing protein</fullName>
    </submittedName>
</protein>
<evidence type="ECO:0000256" key="1">
    <source>
        <dbReference type="SAM" id="SignalP"/>
    </source>
</evidence>
<reference evidence="2 3" key="1">
    <citation type="submission" date="2019-09" db="EMBL/GenBank/DDBJ databases">
        <title>Distinct polysaccharide growth profiles of human intestinal Prevotella copri isolates.</title>
        <authorList>
            <person name="Fehlner-Peach H."/>
            <person name="Magnabosco C."/>
            <person name="Raghavan V."/>
            <person name="Scher J.U."/>
            <person name="Tett A."/>
            <person name="Cox L.M."/>
            <person name="Gottsegen C."/>
            <person name="Watters A."/>
            <person name="Wiltshire- Gordon J.D."/>
            <person name="Segata N."/>
            <person name="Bonneau R."/>
            <person name="Littman D.R."/>
        </authorList>
    </citation>
    <scope>NUCLEOTIDE SEQUENCE [LARGE SCALE GENOMIC DNA]</scope>
    <source>
        <strain evidence="3">iAQ1173</strain>
    </source>
</reference>
<dbReference type="AlphaFoldDB" id="A0A6A7WA90"/>
<dbReference type="OrthoDB" id="1096383at2"/>
<comment type="caution">
    <text evidence="2">The sequence shown here is derived from an EMBL/GenBank/DDBJ whole genome shotgun (WGS) entry which is preliminary data.</text>
</comment>
<accession>A0A6A7WA90</accession>
<dbReference type="InterPro" id="IPR046357">
    <property type="entry name" value="PPIase_dom_sf"/>
</dbReference>
<dbReference type="InterPro" id="IPR032252">
    <property type="entry name" value="DUF4827"/>
</dbReference>
<sequence length="238" mass="26512">MKKLLLAMIAVAALISFAACDHNETYADQRDRELDSINAFLRNENIKVIKEAEFEKRFEARKAGDKTVKLTDTDPNNNEYVLFESNGIYMQVINDGCGDYIAKGKTKNVLCRFTEYCLANRAKICDEAITLTNDVPTYAAMTDEISVTNTSGTFEGSFVDIKKSLLANTYNSSYYGTVSATVPSGWLIPFTWIKVGRLITADDELAHVRLLVPHTYGTTSASASVYACLYDIRFQAAR</sequence>
<evidence type="ECO:0000313" key="3">
    <source>
        <dbReference type="Proteomes" id="UP000384372"/>
    </source>
</evidence>
<dbReference type="RefSeq" id="WP_158463042.1">
    <property type="nucleotide sequence ID" value="NZ_VZAD01000038.1"/>
</dbReference>
<dbReference type="Gene3D" id="3.10.50.40">
    <property type="match status" value="1"/>
</dbReference>
<gene>
    <name evidence="2" type="ORF">F7D20_04645</name>
</gene>
<keyword evidence="3" id="KW-1185">Reference proteome</keyword>
<feature type="signal peptide" evidence="1">
    <location>
        <begin position="1"/>
        <end position="18"/>
    </location>
</feature>
<feature type="chain" id="PRO_5025497950" evidence="1">
    <location>
        <begin position="19"/>
        <end position="238"/>
    </location>
</feature>
<dbReference type="EMBL" id="VZAD01000038">
    <property type="protein sequence ID" value="MQP11266.1"/>
    <property type="molecule type" value="Genomic_DNA"/>
</dbReference>
<dbReference type="Pfam" id="PF16109">
    <property type="entry name" value="DUF4827"/>
    <property type="match status" value="1"/>
</dbReference>
<organism evidence="2 3">
    <name type="scientific">Segatella copri</name>
    <dbReference type="NCBI Taxonomy" id="165179"/>
    <lineage>
        <taxon>Bacteria</taxon>
        <taxon>Pseudomonadati</taxon>
        <taxon>Bacteroidota</taxon>
        <taxon>Bacteroidia</taxon>
        <taxon>Bacteroidales</taxon>
        <taxon>Prevotellaceae</taxon>
        <taxon>Segatella</taxon>
    </lineage>
</organism>